<feature type="compositionally biased region" description="Basic and acidic residues" evidence="1">
    <location>
        <begin position="38"/>
        <end position="47"/>
    </location>
</feature>
<sequence length="74" mass="8543">MLNLILSAITRSAELRAFYHQFFKWHGQLMNSINNLDPTHKNDEKHHNLATSGSKFQDTERGQPNKLSPILPDQ</sequence>
<feature type="region of interest" description="Disordered" evidence="1">
    <location>
        <begin position="36"/>
        <end position="74"/>
    </location>
</feature>
<evidence type="ECO:0000313" key="3">
    <source>
        <dbReference type="Proteomes" id="UP000245138"/>
    </source>
</evidence>
<proteinExistence type="predicted"/>
<dbReference type="AlphaFoldDB" id="A0A2U1TP23"/>
<comment type="caution">
    <text evidence="2">The sequence shown here is derived from an EMBL/GenBank/DDBJ whole genome shotgun (WGS) entry which is preliminary data.</text>
</comment>
<name>A0A2U1TP23_9GAMM</name>
<gene>
    <name evidence="2" type="ORF">B4923_14815</name>
</gene>
<protein>
    <submittedName>
        <fullName evidence="2">Uncharacterized protein</fullName>
    </submittedName>
</protein>
<dbReference type="Proteomes" id="UP000245138">
    <property type="component" value="Unassembled WGS sequence"/>
</dbReference>
<organism evidence="2 3">
    <name type="scientific">Brenneria roseae subsp. americana</name>
    <dbReference type="NCBI Taxonomy" id="1508507"/>
    <lineage>
        <taxon>Bacteria</taxon>
        <taxon>Pseudomonadati</taxon>
        <taxon>Pseudomonadota</taxon>
        <taxon>Gammaproteobacteria</taxon>
        <taxon>Enterobacterales</taxon>
        <taxon>Pectobacteriaceae</taxon>
        <taxon>Brenneria</taxon>
    </lineage>
</organism>
<reference evidence="2 3" key="1">
    <citation type="submission" date="2018-04" db="EMBL/GenBank/DDBJ databases">
        <title>Brenneria corticis sp.nov.</title>
        <authorList>
            <person name="Li Y."/>
        </authorList>
    </citation>
    <scope>NUCLEOTIDE SEQUENCE [LARGE SCALE GENOMIC DNA]</scope>
    <source>
        <strain evidence="2 3">LMG 27715</strain>
    </source>
</reference>
<accession>A0A2U1TP23</accession>
<evidence type="ECO:0000313" key="2">
    <source>
        <dbReference type="EMBL" id="PWC11160.1"/>
    </source>
</evidence>
<keyword evidence="3" id="KW-1185">Reference proteome</keyword>
<dbReference type="EMBL" id="QDKJ01000011">
    <property type="protein sequence ID" value="PWC11160.1"/>
    <property type="molecule type" value="Genomic_DNA"/>
</dbReference>
<evidence type="ECO:0000256" key="1">
    <source>
        <dbReference type="SAM" id="MobiDB-lite"/>
    </source>
</evidence>